<dbReference type="EMBL" id="CP042912">
    <property type="protein sequence ID" value="QEG25139.1"/>
    <property type="molecule type" value="Genomic_DNA"/>
</dbReference>
<dbReference type="AlphaFoldDB" id="A0A5B9PHQ9"/>
<organism evidence="1 2">
    <name type="scientific">Mariniblastus fucicola</name>
    <dbReference type="NCBI Taxonomy" id="980251"/>
    <lineage>
        <taxon>Bacteria</taxon>
        <taxon>Pseudomonadati</taxon>
        <taxon>Planctomycetota</taxon>
        <taxon>Planctomycetia</taxon>
        <taxon>Pirellulales</taxon>
        <taxon>Pirellulaceae</taxon>
        <taxon>Mariniblastus</taxon>
    </lineage>
</organism>
<evidence type="ECO:0000313" key="2">
    <source>
        <dbReference type="Proteomes" id="UP000322214"/>
    </source>
</evidence>
<keyword evidence="2" id="KW-1185">Reference proteome</keyword>
<protein>
    <submittedName>
        <fullName evidence="1">Uncharacterized protein</fullName>
    </submittedName>
</protein>
<name>A0A5B9PHQ9_9BACT</name>
<sequence length="86" mass="9467">MADFAAFAERGIAVAARKKIQSIETGRQGIEETFTLLYPLSYSPKPNLHSSRAGGTRTHDLGTNNHVVPPAFATFRLTEYLRSNSD</sequence>
<dbReference type="Proteomes" id="UP000322214">
    <property type="component" value="Chromosome"/>
</dbReference>
<evidence type="ECO:0000313" key="1">
    <source>
        <dbReference type="EMBL" id="QEG25139.1"/>
    </source>
</evidence>
<accession>A0A5B9PHQ9</accession>
<dbReference type="KEGG" id="mff:MFFC18_50620"/>
<reference evidence="1 2" key="1">
    <citation type="submission" date="2019-08" db="EMBL/GenBank/DDBJ databases">
        <title>Deep-cultivation of Planctomycetes and their phenomic and genomic characterization uncovers novel biology.</title>
        <authorList>
            <person name="Wiegand S."/>
            <person name="Jogler M."/>
            <person name="Boedeker C."/>
            <person name="Pinto D."/>
            <person name="Vollmers J."/>
            <person name="Rivas-Marin E."/>
            <person name="Kohn T."/>
            <person name="Peeters S.H."/>
            <person name="Heuer A."/>
            <person name="Rast P."/>
            <person name="Oberbeckmann S."/>
            <person name="Bunk B."/>
            <person name="Jeske O."/>
            <person name="Meyerdierks A."/>
            <person name="Storesund J.E."/>
            <person name="Kallscheuer N."/>
            <person name="Luecker S."/>
            <person name="Lage O.M."/>
            <person name="Pohl T."/>
            <person name="Merkel B.J."/>
            <person name="Hornburger P."/>
            <person name="Mueller R.-W."/>
            <person name="Bruemmer F."/>
            <person name="Labrenz M."/>
            <person name="Spormann A.M."/>
            <person name="Op den Camp H."/>
            <person name="Overmann J."/>
            <person name="Amann R."/>
            <person name="Jetten M.S.M."/>
            <person name="Mascher T."/>
            <person name="Medema M.H."/>
            <person name="Devos D.P."/>
            <person name="Kaster A.-K."/>
            <person name="Ovreas L."/>
            <person name="Rohde M."/>
            <person name="Galperin M.Y."/>
            <person name="Jogler C."/>
        </authorList>
    </citation>
    <scope>NUCLEOTIDE SEQUENCE [LARGE SCALE GENOMIC DNA]</scope>
    <source>
        <strain evidence="1 2">FC18</strain>
    </source>
</reference>
<gene>
    <name evidence="1" type="ORF">MFFC18_50620</name>
</gene>
<proteinExistence type="predicted"/>